<evidence type="ECO:0000313" key="7">
    <source>
        <dbReference type="Proteomes" id="UP000199687"/>
    </source>
</evidence>
<dbReference type="SUPFAM" id="SSF56281">
    <property type="entry name" value="Metallo-hydrolase/oxidoreductase"/>
    <property type="match status" value="1"/>
</dbReference>
<dbReference type="EMBL" id="FOGL01000001">
    <property type="protein sequence ID" value="SER16785.1"/>
    <property type="molecule type" value="Genomic_DNA"/>
</dbReference>
<dbReference type="PANTHER" id="PTHR46233:SF3">
    <property type="entry name" value="HYDROXYACYLGLUTATHIONE HYDROLASE GLOC"/>
    <property type="match status" value="1"/>
</dbReference>
<dbReference type="InterPro" id="IPR001279">
    <property type="entry name" value="Metallo-B-lactamas"/>
</dbReference>
<dbReference type="SMART" id="SM00849">
    <property type="entry name" value="Lactamase_B"/>
    <property type="match status" value="1"/>
</dbReference>
<keyword evidence="3" id="KW-0378">Hydrolase</keyword>
<dbReference type="InterPro" id="IPR051453">
    <property type="entry name" value="MBL_Glyoxalase_II"/>
</dbReference>
<keyword evidence="2" id="KW-0479">Metal-binding</keyword>
<dbReference type="Pfam" id="PF00753">
    <property type="entry name" value="Lactamase_B"/>
    <property type="match status" value="1"/>
</dbReference>
<sequence length="208" mass="22887">MEIEKLTLGPLHTNCYIIHNHMEAIIIDPSGDAPQIVGMIDNLGVKVKAILLTHAHFDHIGALEAVRNQFSIPVYIHLAESDWLTDPQLNGSARFGMDPLICERADHEVHDGNLKIGNFSIDVLHVPGHSPGSIAFVFPQSSMVIGGDCLFREGIGRTDLPGGSYSDIQESIRLKLFSLPDSFTVYPGHGPSTTIYHEKHNNPFITMD</sequence>
<evidence type="ECO:0000256" key="1">
    <source>
        <dbReference type="ARBA" id="ARBA00001947"/>
    </source>
</evidence>
<reference evidence="6 7" key="1">
    <citation type="submission" date="2016-10" db="EMBL/GenBank/DDBJ databases">
        <authorList>
            <person name="de Groot N.N."/>
        </authorList>
    </citation>
    <scope>NUCLEOTIDE SEQUENCE [LARGE SCALE GENOMIC DNA]</scope>
    <source>
        <strain evidence="6 7">CGMCC 1.7727</strain>
    </source>
</reference>
<dbReference type="PANTHER" id="PTHR46233">
    <property type="entry name" value="HYDROXYACYLGLUTATHIONE HYDROLASE GLOC"/>
    <property type="match status" value="1"/>
</dbReference>
<evidence type="ECO:0000256" key="3">
    <source>
        <dbReference type="ARBA" id="ARBA00022801"/>
    </source>
</evidence>
<dbReference type="CDD" id="cd06262">
    <property type="entry name" value="metallo-hydrolase-like_MBL-fold"/>
    <property type="match status" value="1"/>
</dbReference>
<gene>
    <name evidence="6" type="ORF">SAMN04487944_101476</name>
</gene>
<dbReference type="Gene3D" id="3.60.15.10">
    <property type="entry name" value="Ribonuclease Z/Hydroxyacylglutathione hydrolase-like"/>
    <property type="match status" value="1"/>
</dbReference>
<evidence type="ECO:0000259" key="5">
    <source>
        <dbReference type="SMART" id="SM00849"/>
    </source>
</evidence>
<organism evidence="6 7">
    <name type="scientific">Gracilibacillus ureilyticus</name>
    <dbReference type="NCBI Taxonomy" id="531814"/>
    <lineage>
        <taxon>Bacteria</taxon>
        <taxon>Bacillati</taxon>
        <taxon>Bacillota</taxon>
        <taxon>Bacilli</taxon>
        <taxon>Bacillales</taxon>
        <taxon>Bacillaceae</taxon>
        <taxon>Gracilibacillus</taxon>
    </lineage>
</organism>
<evidence type="ECO:0000256" key="2">
    <source>
        <dbReference type="ARBA" id="ARBA00022723"/>
    </source>
</evidence>
<dbReference type="InterPro" id="IPR036866">
    <property type="entry name" value="RibonucZ/Hydroxyglut_hydro"/>
</dbReference>
<accession>A0A1H9M015</accession>
<dbReference type="AlphaFoldDB" id="A0A1H9M015"/>
<dbReference type="OrthoDB" id="9802248at2"/>
<evidence type="ECO:0000256" key="4">
    <source>
        <dbReference type="ARBA" id="ARBA00022833"/>
    </source>
</evidence>
<name>A0A1H9M015_9BACI</name>
<dbReference type="GO" id="GO:0016787">
    <property type="term" value="F:hydrolase activity"/>
    <property type="evidence" value="ECO:0007669"/>
    <property type="project" value="UniProtKB-KW"/>
</dbReference>
<dbReference type="STRING" id="531814.SAMN04487944_101476"/>
<protein>
    <submittedName>
        <fullName evidence="6">Glyoxylase, beta-lactamase superfamily II</fullName>
    </submittedName>
</protein>
<dbReference type="RefSeq" id="WP_089738583.1">
    <property type="nucleotide sequence ID" value="NZ_FOGL01000001.1"/>
</dbReference>
<dbReference type="GO" id="GO:0046872">
    <property type="term" value="F:metal ion binding"/>
    <property type="evidence" value="ECO:0007669"/>
    <property type="project" value="UniProtKB-KW"/>
</dbReference>
<comment type="cofactor">
    <cofactor evidence="1">
        <name>Zn(2+)</name>
        <dbReference type="ChEBI" id="CHEBI:29105"/>
    </cofactor>
</comment>
<dbReference type="Proteomes" id="UP000199687">
    <property type="component" value="Unassembled WGS sequence"/>
</dbReference>
<evidence type="ECO:0000313" key="6">
    <source>
        <dbReference type="EMBL" id="SER16785.1"/>
    </source>
</evidence>
<proteinExistence type="predicted"/>
<keyword evidence="7" id="KW-1185">Reference proteome</keyword>
<feature type="domain" description="Metallo-beta-lactamase" evidence="5">
    <location>
        <begin position="12"/>
        <end position="189"/>
    </location>
</feature>
<keyword evidence="4" id="KW-0862">Zinc</keyword>